<keyword evidence="3" id="KW-1185">Reference proteome</keyword>
<feature type="region of interest" description="Disordered" evidence="1">
    <location>
        <begin position="209"/>
        <end position="238"/>
    </location>
</feature>
<gene>
    <name evidence="2" type="ORF">Fadolivirus_1_140</name>
</gene>
<reference evidence="2 3" key="1">
    <citation type="submission" date="2020-04" db="EMBL/GenBank/DDBJ databases">
        <title>Advantages and limits of metagenomic assembly and binning of a giant virus.</title>
        <authorList>
            <person name="Schulz F."/>
            <person name="Andreani J."/>
            <person name="Francis R."/>
            <person name="Boudjemaa H."/>
            <person name="Bou Khalil J.Y."/>
            <person name="Lee J."/>
            <person name="La Scola B."/>
            <person name="Woyke T."/>
        </authorList>
    </citation>
    <scope>NUCLEOTIDE SEQUENCE [LARGE SCALE GENOMIC DNA]</scope>
    <source>
        <strain evidence="2 3">FV1/VV64</strain>
    </source>
</reference>
<feature type="compositionally biased region" description="Polar residues" evidence="1">
    <location>
        <begin position="209"/>
        <end position="218"/>
    </location>
</feature>
<dbReference type="Proteomes" id="UP001162001">
    <property type="component" value="Segment"/>
</dbReference>
<evidence type="ECO:0000313" key="2">
    <source>
        <dbReference type="EMBL" id="QKF93598.1"/>
    </source>
</evidence>
<name>A0A7D3R178_9VIRU</name>
<dbReference type="EMBL" id="MT418680">
    <property type="protein sequence ID" value="QKF93598.1"/>
    <property type="molecule type" value="Genomic_DNA"/>
</dbReference>
<feature type="region of interest" description="Disordered" evidence="1">
    <location>
        <begin position="138"/>
        <end position="160"/>
    </location>
</feature>
<organism evidence="2 3">
    <name type="scientific">Fadolivirus FV1/VV64</name>
    <dbReference type="NCBI Taxonomy" id="3070911"/>
    <lineage>
        <taxon>Viruses</taxon>
        <taxon>Varidnaviria</taxon>
        <taxon>Bamfordvirae</taxon>
        <taxon>Nucleocytoviricota</taxon>
        <taxon>Megaviricetes</taxon>
        <taxon>Imitervirales</taxon>
        <taxon>Mimiviridae</taxon>
        <taxon>Klosneuvirinae</taxon>
        <taxon>Fadolivirus</taxon>
        <taxon>Fadolivirus algeromassiliense</taxon>
    </lineage>
</organism>
<evidence type="ECO:0000256" key="1">
    <source>
        <dbReference type="SAM" id="MobiDB-lite"/>
    </source>
</evidence>
<proteinExistence type="predicted"/>
<sequence>MTTSYDVKLMDFIDDVVLAYITNQTGETYSSYRDFMTKKIQELRDNPDLANNIKNIIPALNLPSNQQQANQLQINHTTMVTNYKVNDLIENNKKESDAQKQIKNLFMGSLMNSMMGYSKHNGGCLCGKCHVDKKKDIDEKSDNDKKDDDDDMPELTDAENDKNKVYSFTIPLTSGGDMGSLLPLMSLLMGGGSPLTSSSAVSNLLNKVKQDSVTTGENPKNDSKSDSSNDADKINISI</sequence>
<feature type="compositionally biased region" description="Basic and acidic residues" evidence="1">
    <location>
        <begin position="219"/>
        <end position="238"/>
    </location>
</feature>
<accession>A0A7D3R178</accession>
<evidence type="ECO:0000313" key="3">
    <source>
        <dbReference type="Proteomes" id="UP001162001"/>
    </source>
</evidence>
<protein>
    <submittedName>
        <fullName evidence="2">Uncharacterized protein</fullName>
    </submittedName>
</protein>
<feature type="compositionally biased region" description="Acidic residues" evidence="1">
    <location>
        <begin position="147"/>
        <end position="158"/>
    </location>
</feature>